<reference evidence="1 2" key="1">
    <citation type="journal article" date="2024" name="Commun. Biol.">
        <title>Comparative genomic analysis of thermophilic fungi reveals convergent evolutionary adaptations and gene losses.</title>
        <authorList>
            <person name="Steindorff A.S."/>
            <person name="Aguilar-Pontes M.V."/>
            <person name="Robinson A.J."/>
            <person name="Andreopoulos B."/>
            <person name="LaButti K."/>
            <person name="Kuo A."/>
            <person name="Mondo S."/>
            <person name="Riley R."/>
            <person name="Otillar R."/>
            <person name="Haridas S."/>
            <person name="Lipzen A."/>
            <person name="Grimwood J."/>
            <person name="Schmutz J."/>
            <person name="Clum A."/>
            <person name="Reid I.D."/>
            <person name="Moisan M.C."/>
            <person name="Butler G."/>
            <person name="Nguyen T.T.M."/>
            <person name="Dewar K."/>
            <person name="Conant G."/>
            <person name="Drula E."/>
            <person name="Henrissat B."/>
            <person name="Hansel C."/>
            <person name="Singer S."/>
            <person name="Hutchinson M.I."/>
            <person name="de Vries R.P."/>
            <person name="Natvig D.O."/>
            <person name="Powell A.J."/>
            <person name="Tsang A."/>
            <person name="Grigoriev I.V."/>
        </authorList>
    </citation>
    <scope>NUCLEOTIDE SEQUENCE [LARGE SCALE GENOMIC DNA]</scope>
    <source>
        <strain evidence="1 2">CBS 494.80</strain>
    </source>
</reference>
<evidence type="ECO:0000313" key="1">
    <source>
        <dbReference type="EMBL" id="KAL2065535.1"/>
    </source>
</evidence>
<comment type="caution">
    <text evidence="1">The sequence shown here is derived from an EMBL/GenBank/DDBJ whole genome shotgun (WGS) entry which is preliminary data.</text>
</comment>
<name>A0ABR4C6G1_9HELO</name>
<sequence>MSSISSWTSSFAEQTIFAIEDDFVHASDTTGRTSAPNAFSYDPTSAYDLHQTNAANVGADLDIQVNHVRIEERADLFSELSDDTYSLTNRDNDKDWPILFPSAEALPSFSASDFIIDADACINPRVVSELAPTNNTILAEDMLIDDSLYDYTEHTDFADIEEVFHSFDAHSQIGSPFEQSLHQETRLQEWQYDYQRHEWVALKFELPPYTTERQ</sequence>
<accession>A0ABR4C6G1</accession>
<keyword evidence="2" id="KW-1185">Reference proteome</keyword>
<protein>
    <submittedName>
        <fullName evidence="1">Uncharacterized protein</fullName>
    </submittedName>
</protein>
<dbReference type="EMBL" id="JAZHXI010000012">
    <property type="protein sequence ID" value="KAL2065535.1"/>
    <property type="molecule type" value="Genomic_DNA"/>
</dbReference>
<evidence type="ECO:0000313" key="2">
    <source>
        <dbReference type="Proteomes" id="UP001595075"/>
    </source>
</evidence>
<dbReference type="Proteomes" id="UP001595075">
    <property type="component" value="Unassembled WGS sequence"/>
</dbReference>
<gene>
    <name evidence="1" type="ORF">VTL71DRAFT_3205</name>
</gene>
<proteinExistence type="predicted"/>
<organism evidence="1 2">
    <name type="scientific">Oculimacula yallundae</name>
    <dbReference type="NCBI Taxonomy" id="86028"/>
    <lineage>
        <taxon>Eukaryota</taxon>
        <taxon>Fungi</taxon>
        <taxon>Dikarya</taxon>
        <taxon>Ascomycota</taxon>
        <taxon>Pezizomycotina</taxon>
        <taxon>Leotiomycetes</taxon>
        <taxon>Helotiales</taxon>
        <taxon>Ploettnerulaceae</taxon>
        <taxon>Oculimacula</taxon>
    </lineage>
</organism>